<protein>
    <submittedName>
        <fullName evidence="5">Acyltransferase</fullName>
    </submittedName>
</protein>
<dbReference type="Proteomes" id="UP000286997">
    <property type="component" value="Unassembled WGS sequence"/>
</dbReference>
<reference evidence="5 6" key="1">
    <citation type="submission" date="2019-01" db="EMBL/GenBank/DDBJ databases">
        <authorList>
            <person name="Chen W.-M."/>
        </authorList>
    </citation>
    <scope>NUCLEOTIDE SEQUENCE [LARGE SCALE GENOMIC DNA]</scope>
    <source>
        <strain evidence="5 6">TER-1</strain>
    </source>
</reference>
<keyword evidence="2 5" id="KW-0808">Transferase</keyword>
<dbReference type="InterPro" id="IPR011004">
    <property type="entry name" value="Trimer_LpxA-like_sf"/>
</dbReference>
<comment type="caution">
    <text evidence="5">The sequence shown here is derived from an EMBL/GenBank/DDBJ whole genome shotgun (WGS) entry which is preliminary data.</text>
</comment>
<evidence type="ECO:0000313" key="6">
    <source>
        <dbReference type="Proteomes" id="UP000286997"/>
    </source>
</evidence>
<keyword evidence="3" id="KW-0677">Repeat</keyword>
<dbReference type="InterPro" id="IPR018357">
    <property type="entry name" value="Hexapep_transf_CS"/>
</dbReference>
<proteinExistence type="inferred from homology"/>
<evidence type="ECO:0000256" key="3">
    <source>
        <dbReference type="ARBA" id="ARBA00022737"/>
    </source>
</evidence>
<comment type="similarity">
    <text evidence="1">Belongs to the transferase hexapeptide repeat family.</text>
</comment>
<dbReference type="SUPFAM" id="SSF51161">
    <property type="entry name" value="Trimeric LpxA-like enzymes"/>
    <property type="match status" value="1"/>
</dbReference>
<dbReference type="GO" id="GO:0016746">
    <property type="term" value="F:acyltransferase activity"/>
    <property type="evidence" value="ECO:0007669"/>
    <property type="project" value="UniProtKB-KW"/>
</dbReference>
<keyword evidence="6" id="KW-1185">Reference proteome</keyword>
<evidence type="ECO:0000256" key="1">
    <source>
        <dbReference type="ARBA" id="ARBA00007274"/>
    </source>
</evidence>
<organism evidence="5 6">
    <name type="scientific">Methylobacterium oryzihabitans</name>
    <dbReference type="NCBI Taxonomy" id="2499852"/>
    <lineage>
        <taxon>Bacteria</taxon>
        <taxon>Pseudomonadati</taxon>
        <taxon>Pseudomonadota</taxon>
        <taxon>Alphaproteobacteria</taxon>
        <taxon>Hyphomicrobiales</taxon>
        <taxon>Methylobacteriaceae</taxon>
        <taxon>Methylobacterium</taxon>
    </lineage>
</organism>
<dbReference type="Gene3D" id="2.160.10.10">
    <property type="entry name" value="Hexapeptide repeat proteins"/>
    <property type="match status" value="1"/>
</dbReference>
<dbReference type="PANTHER" id="PTHR43300">
    <property type="entry name" value="ACETYLTRANSFERASE"/>
    <property type="match status" value="1"/>
</dbReference>
<evidence type="ECO:0000256" key="4">
    <source>
        <dbReference type="ARBA" id="ARBA00023315"/>
    </source>
</evidence>
<evidence type="ECO:0000256" key="2">
    <source>
        <dbReference type="ARBA" id="ARBA00022679"/>
    </source>
</evidence>
<accession>A0A3S2VQ33</accession>
<dbReference type="InterPro" id="IPR001451">
    <property type="entry name" value="Hexapep"/>
</dbReference>
<dbReference type="InterPro" id="IPR050179">
    <property type="entry name" value="Trans_hexapeptide_repeat"/>
</dbReference>
<name>A0A3S2VQ33_9HYPH</name>
<dbReference type="OrthoDB" id="9815592at2"/>
<dbReference type="Pfam" id="PF00132">
    <property type="entry name" value="Hexapep"/>
    <property type="match status" value="1"/>
</dbReference>
<dbReference type="PROSITE" id="PS00101">
    <property type="entry name" value="HEXAPEP_TRANSFERASES"/>
    <property type="match status" value="1"/>
</dbReference>
<keyword evidence="4 5" id="KW-0012">Acyltransferase</keyword>
<sequence>MNQPLPVNQPLPKHRPGLLSRTRTFLRWQIMYARWLIMTRVWGMDIHRDTQISLEAKLDKTYPQGVHVGEGTAISFGAVILSHDYIRRMHTHTRIGRFCQIGARSIIMPGLTVGDHSVVAAGAVVVKDVPPNTIVAGNPAKIIRENIETVHWGRLKQYDDA</sequence>
<gene>
    <name evidence="5" type="ORF">EOE48_23770</name>
</gene>
<evidence type="ECO:0000313" key="5">
    <source>
        <dbReference type="EMBL" id="RVU14321.1"/>
    </source>
</evidence>
<dbReference type="AlphaFoldDB" id="A0A3S2VQ33"/>
<dbReference type="EMBL" id="SACP01000032">
    <property type="protein sequence ID" value="RVU14321.1"/>
    <property type="molecule type" value="Genomic_DNA"/>
</dbReference>